<comment type="caution">
    <text evidence="1">The sequence shown here is derived from an EMBL/GenBank/DDBJ whole genome shotgun (WGS) entry which is preliminary data.</text>
</comment>
<dbReference type="EMBL" id="JAPUUL010001744">
    <property type="protein sequence ID" value="KAJ8126681.1"/>
    <property type="molecule type" value="Genomic_DNA"/>
</dbReference>
<evidence type="ECO:0000313" key="2">
    <source>
        <dbReference type="Proteomes" id="UP001153332"/>
    </source>
</evidence>
<evidence type="ECO:0000313" key="1">
    <source>
        <dbReference type="EMBL" id="KAJ8126681.1"/>
    </source>
</evidence>
<proteinExistence type="predicted"/>
<sequence>MDSTRHLQRAKQINLFQDILQQNKEKAAEFLLGIQWILYAKRPLKPEEFYCAVLAGTQLHRVDWGSDLKQSAAGGLHNFVHGCSNGLAEVTKSNPPVVRFIHENVREFLLNDGGIRVVWPHLAANFQSRSHDQLKQCCYIHLQRHKHIPRNQGFAETRSHKAEVLPSTGSPFLEYATHHVLYHANIAAFHFPQRDFLESFDVRAWNSFRALFGAFGTHYTLSTNLLYILAESNYPLLIDDRMRYNATSYVKEELEYPLIVALTSGHRDAAKALLRSQLGLVNPSIISADLLLWATRRGYRELVQLLANKGAGLEAKDIGGYTPLLRAIRNGHQEIAQFLVKKGADIEAKDCAGQTPLWLAMINGHHNTVRLLVSKGADLELKDSFGNAPLLWATLHGHRNTVELLVKRGVDLETKDSCVGNTPLFWAIRIGDQNIVRLLVEKGANLEAKDRLGNTPLSWAICHGHHGITRLLIEKGANLESRDNFGDTPLWLALLNGQYHIVQLLVESGANTRSKDYFGNTPLSWAVQNGHQTIVQLLVERGADEPYQSASAFLGEVETTYSGIRNGLTPNEDLLNGLAKILLRDAGLESLSSLARGRALGILPELLRSFAERLANESSARVHRDAAMLIRECRFIISSNFTQRHRSGSQNPAGSGNSPKREKSALNSALENCAAITVPKLLTKRQGGIAEAIDHEILDAKDSERRKLMKEADKCANRGSKSETVQTLRYYEEMILGSLAHSWLLSSLKKEANLITAEPNVINAIRDFVLLCLPLSRILSRANSLLNFGVRFDIDWDPLSFLVKQFEGRTHDILGSTLTLTGSFHNAQAVTCMDYMRQTWPSSGEHTVRLLNEALSKPSTWNKCKLPDDTTLFANILKSKLTVVVIGTRDAIAEIGEQLSWITAALRLAPNDQGVYRCKPSVQPVRFGEHWADVPGVLQPLDASFVVSCRILGPPTERNLTGQCWHGLFKNPTIVQGYPIPRRAREGTGLEIPLGILADLVQAPQISTFREKVFLKGFSSMLVLMDQMEDSTIWHLNLNRDGSYISHINASESPISGAMDVENTIENAMKSRHIVGWCLKANFYIGTDKAPYPVKKPALDTPNDECVLYKIKPSRVKAIEKKQGYYRADKDEPTYMHYGEGLHRRRLERLKDKYMNLWDVESERGWLVNGVGAWLHLLRARLKHVSEDDNCGLELKETPISHRYTIRSSLEFFRNRENMNLAVYPNEYQGEERLFTVMDQSNRLYSTLDNLIELQEEALRLRVSASRKWLSGWAFRDLATEKEQFEPYAIMLPEMGRSWVDFIRAISTVTLFGRGFGELIRPDNACEEWADLPRGKFFLATSGQVVRRIMDDVGNSPGQPWKLGRDIVWHNPTKPCECSRKEGNHADNIQVLLPAKVSEENGPEVGYEEPEDNSAFILGVNPNSSWCWQEFGPPIKTNPPPSPENFEDSMPMGSDIRYDGPGMSESPPVSAKMYTVGILCTLREEGAAMKTLFDQIHGEPDNYVLGSIGNHNVVLAYLPLEPGIAAASAAATQLATDFPGIKFGLLVGIAGGVPSETADIRLGDVVVGVPKDAYPGVIQLGRGKDLEHNGFQRTGSLNRPPRFLLSAIASMTADSQCCSIQLHDLVQSVAESKPKYQRPDQQLDVWDLAPCDQCVDICTDRGNHIEGKELRRPDCPVIHCGLIGSSDKVIKDRQKRDALAKQYGVLCVEMEAAGALHSDIPFLVIRGISDYADSHKNDQWHSYASLTAAGFAKMLLCKVTGPDSASVHNPRAAKRKLLHHNSPPRSTRRRLDNGS</sequence>
<dbReference type="Proteomes" id="UP001153332">
    <property type="component" value="Unassembled WGS sequence"/>
</dbReference>
<organism evidence="1 2">
    <name type="scientific">Lasiodiplodia mahajangana</name>
    <dbReference type="NCBI Taxonomy" id="1108764"/>
    <lineage>
        <taxon>Eukaryota</taxon>
        <taxon>Fungi</taxon>
        <taxon>Dikarya</taxon>
        <taxon>Ascomycota</taxon>
        <taxon>Pezizomycotina</taxon>
        <taxon>Dothideomycetes</taxon>
        <taxon>Dothideomycetes incertae sedis</taxon>
        <taxon>Botryosphaeriales</taxon>
        <taxon>Botryosphaeriaceae</taxon>
        <taxon>Lasiodiplodia</taxon>
    </lineage>
</organism>
<gene>
    <name evidence="1" type="ORF">O1611_g6957</name>
</gene>
<accession>A0ACC2JGV7</accession>
<name>A0ACC2JGV7_9PEZI</name>
<keyword evidence="2" id="KW-1185">Reference proteome</keyword>
<reference evidence="1" key="1">
    <citation type="submission" date="2022-12" db="EMBL/GenBank/DDBJ databases">
        <title>Genome Sequence of Lasiodiplodia mahajangana.</title>
        <authorList>
            <person name="Buettner E."/>
        </authorList>
    </citation>
    <scope>NUCLEOTIDE SEQUENCE</scope>
    <source>
        <strain evidence="1">VT137</strain>
    </source>
</reference>
<protein>
    <submittedName>
        <fullName evidence="1">Uncharacterized protein</fullName>
    </submittedName>
</protein>